<evidence type="ECO:0000256" key="4">
    <source>
        <dbReference type="ARBA" id="ARBA00023237"/>
    </source>
</evidence>
<name>A0A645E8C1_9ZZZZ</name>
<dbReference type="EMBL" id="VSSQ01043379">
    <property type="protein sequence ID" value="MPM97053.1"/>
    <property type="molecule type" value="Genomic_DNA"/>
</dbReference>
<evidence type="ECO:0000259" key="5">
    <source>
        <dbReference type="Pfam" id="PF07980"/>
    </source>
</evidence>
<gene>
    <name evidence="6" type="ORF">SDC9_144226</name>
</gene>
<comment type="subcellular location">
    <subcellularLocation>
        <location evidence="1">Cell outer membrane</location>
    </subcellularLocation>
</comment>
<feature type="domain" description="RagB/SusD" evidence="5">
    <location>
        <begin position="4"/>
        <end position="130"/>
    </location>
</feature>
<reference evidence="6" key="1">
    <citation type="submission" date="2019-08" db="EMBL/GenBank/DDBJ databases">
        <authorList>
            <person name="Kucharzyk K."/>
            <person name="Murdoch R.W."/>
            <person name="Higgins S."/>
            <person name="Loffler F."/>
        </authorList>
    </citation>
    <scope>NUCLEOTIDE SEQUENCE</scope>
</reference>
<dbReference type="GO" id="GO:0009279">
    <property type="term" value="C:cell outer membrane"/>
    <property type="evidence" value="ECO:0007669"/>
    <property type="project" value="UniProtKB-SubCell"/>
</dbReference>
<evidence type="ECO:0000256" key="2">
    <source>
        <dbReference type="ARBA" id="ARBA00022729"/>
    </source>
</evidence>
<accession>A0A645E8C1</accession>
<keyword evidence="4" id="KW-0998">Cell outer membrane</keyword>
<dbReference type="InterPro" id="IPR011990">
    <property type="entry name" value="TPR-like_helical_dom_sf"/>
</dbReference>
<keyword evidence="2" id="KW-0732">Signal</keyword>
<dbReference type="Gene3D" id="1.25.40.390">
    <property type="match status" value="1"/>
</dbReference>
<keyword evidence="3" id="KW-0472">Membrane</keyword>
<evidence type="ECO:0000256" key="3">
    <source>
        <dbReference type="ARBA" id="ARBA00023136"/>
    </source>
</evidence>
<dbReference type="InterPro" id="IPR012944">
    <property type="entry name" value="SusD_RagB_dom"/>
</dbReference>
<evidence type="ECO:0000313" key="6">
    <source>
        <dbReference type="EMBL" id="MPM97053.1"/>
    </source>
</evidence>
<sequence>MSSSNDTYAQLVVVRYSDVLLMYSEACLKTNTDVADGLEKFNWVRERAFGNASNNKTTLTIENIIDERAYEFVGERLRKYDLIRWGLLKTKMDAAISNVYKLEAQEAPYQDVPLSVYTRSVTGPYPNSQVLVIYGLNRGETGLPSDILSLAYTGPTKISVTNSSIGNKYFLYNINPTVASKNDFDPEFRALLPFHNNVIGTNVNLINQYGY</sequence>
<dbReference type="AlphaFoldDB" id="A0A645E8C1"/>
<comment type="caution">
    <text evidence="6">The sequence shown here is derived from an EMBL/GenBank/DDBJ whole genome shotgun (WGS) entry which is preliminary data.</text>
</comment>
<organism evidence="6">
    <name type="scientific">bioreactor metagenome</name>
    <dbReference type="NCBI Taxonomy" id="1076179"/>
    <lineage>
        <taxon>unclassified sequences</taxon>
        <taxon>metagenomes</taxon>
        <taxon>ecological metagenomes</taxon>
    </lineage>
</organism>
<evidence type="ECO:0000256" key="1">
    <source>
        <dbReference type="ARBA" id="ARBA00004442"/>
    </source>
</evidence>
<dbReference type="Pfam" id="PF07980">
    <property type="entry name" value="SusD_RagB"/>
    <property type="match status" value="1"/>
</dbReference>
<protein>
    <recommendedName>
        <fullName evidence="5">RagB/SusD domain-containing protein</fullName>
    </recommendedName>
</protein>
<proteinExistence type="predicted"/>
<dbReference type="SUPFAM" id="SSF48452">
    <property type="entry name" value="TPR-like"/>
    <property type="match status" value="1"/>
</dbReference>